<evidence type="ECO:0000256" key="5">
    <source>
        <dbReference type="ARBA" id="ARBA00022792"/>
    </source>
</evidence>
<dbReference type="eggNOG" id="KOG1652">
    <property type="taxonomic scope" value="Eukaryota"/>
</dbReference>
<dbReference type="GO" id="GO:0005744">
    <property type="term" value="C:TIM23 mitochondrial import inner membrane translocase complex"/>
    <property type="evidence" value="ECO:0007669"/>
    <property type="project" value="TreeGrafter"/>
</dbReference>
<reference evidence="12" key="2">
    <citation type="submission" date="2013-12" db="EMBL/GenBank/DDBJ databases">
        <authorList>
            <person name="Yu Y."/>
            <person name="Lee S."/>
            <person name="de Baynast K."/>
            <person name="Wissotski M."/>
            <person name="Liu L."/>
            <person name="Talag J."/>
            <person name="Goicoechea J."/>
            <person name="Angelova A."/>
            <person name="Jetty R."/>
            <person name="Kudrna D."/>
            <person name="Golser W."/>
            <person name="Rivera L."/>
            <person name="Zhang J."/>
            <person name="Wing R."/>
        </authorList>
    </citation>
    <scope>NUCLEOTIDE SEQUENCE</scope>
</reference>
<dbReference type="HOGENOM" id="CLU_124670_0_0_1"/>
<keyword evidence="12" id="KW-1185">Reference proteome</keyword>
<evidence type="ECO:0000256" key="8">
    <source>
        <dbReference type="ARBA" id="ARBA00023010"/>
    </source>
</evidence>
<comment type="subcellular location">
    <subcellularLocation>
        <location evidence="1">Mitochondrion inner membrane</location>
        <topology evidence="1">Multi-pass membrane protein</topology>
    </subcellularLocation>
</comment>
<dbReference type="Pfam" id="PF02466">
    <property type="entry name" value="Tim17"/>
    <property type="match status" value="1"/>
</dbReference>
<dbReference type="AlphaFoldDB" id="A0A0D9VVA2"/>
<keyword evidence="7" id="KW-1133">Transmembrane helix</keyword>
<keyword evidence="9" id="KW-0496">Mitochondrion</keyword>
<keyword evidence="4" id="KW-0812">Transmembrane</keyword>
<protein>
    <recommendedName>
        <fullName evidence="13">Mitochondrial import inner membrane translocase subunit TIM22</fullName>
    </recommendedName>
</protein>
<evidence type="ECO:0000256" key="3">
    <source>
        <dbReference type="ARBA" id="ARBA00022448"/>
    </source>
</evidence>
<name>A0A0D9VVA2_9ORYZ</name>
<evidence type="ECO:0000256" key="7">
    <source>
        <dbReference type="ARBA" id="ARBA00022989"/>
    </source>
</evidence>
<evidence type="ECO:0000313" key="11">
    <source>
        <dbReference type="EnsemblPlants" id="LPERR03G18430.1"/>
    </source>
</evidence>
<dbReference type="PANTHER" id="PTHR10485:SF0">
    <property type="entry name" value="AT05822P-RELATED"/>
    <property type="match status" value="1"/>
</dbReference>
<evidence type="ECO:0000256" key="6">
    <source>
        <dbReference type="ARBA" id="ARBA00022927"/>
    </source>
</evidence>
<keyword evidence="3" id="KW-0813">Transport</keyword>
<keyword evidence="10" id="KW-0472">Membrane</keyword>
<evidence type="ECO:0000256" key="10">
    <source>
        <dbReference type="ARBA" id="ARBA00023136"/>
    </source>
</evidence>
<dbReference type="GO" id="GO:0008320">
    <property type="term" value="F:protein transmembrane transporter activity"/>
    <property type="evidence" value="ECO:0007669"/>
    <property type="project" value="TreeGrafter"/>
</dbReference>
<reference evidence="11" key="3">
    <citation type="submission" date="2015-04" db="UniProtKB">
        <authorList>
            <consortium name="EnsemblPlants"/>
        </authorList>
    </citation>
    <scope>IDENTIFICATION</scope>
</reference>
<accession>A0A0D9VVA2</accession>
<sequence>MEQEKEKKSTREPFDSIAELPFPYCVADFAGTGFVAGGAGGAFAHFFRGLRDSPCGHHLAGAAKAVRDGATRVAARWAARLGVLSATRSALSWATVREDDPLVSVASGAVTGALFRLRQGPRAAGRAALVGTVTMCVCEKILADVLEDMENNRPLPEMQGDNPGSGERPLPLLRMPPVTTTAVDKVSMQGPFAAFRDNRRFGG</sequence>
<keyword evidence="6" id="KW-0653">Protein transport</keyword>
<organism evidence="11 12">
    <name type="scientific">Leersia perrieri</name>
    <dbReference type="NCBI Taxonomy" id="77586"/>
    <lineage>
        <taxon>Eukaryota</taxon>
        <taxon>Viridiplantae</taxon>
        <taxon>Streptophyta</taxon>
        <taxon>Embryophyta</taxon>
        <taxon>Tracheophyta</taxon>
        <taxon>Spermatophyta</taxon>
        <taxon>Magnoliopsida</taxon>
        <taxon>Liliopsida</taxon>
        <taxon>Poales</taxon>
        <taxon>Poaceae</taxon>
        <taxon>BOP clade</taxon>
        <taxon>Oryzoideae</taxon>
        <taxon>Oryzeae</taxon>
        <taxon>Oryzinae</taxon>
        <taxon>Leersia</taxon>
    </lineage>
</organism>
<comment type="similarity">
    <text evidence="2">Belongs to the Tim17/Tim22/Tim23 family.</text>
</comment>
<dbReference type="Gramene" id="LPERR03G18430.1">
    <property type="protein sequence ID" value="LPERR03G18430.1"/>
    <property type="gene ID" value="LPERR03G18430"/>
</dbReference>
<evidence type="ECO:0000256" key="4">
    <source>
        <dbReference type="ARBA" id="ARBA00022692"/>
    </source>
</evidence>
<evidence type="ECO:0000313" key="12">
    <source>
        <dbReference type="Proteomes" id="UP000032180"/>
    </source>
</evidence>
<dbReference type="EnsemblPlants" id="LPERR03G18430.1">
    <property type="protein sequence ID" value="LPERR03G18430.1"/>
    <property type="gene ID" value="LPERR03G18430"/>
</dbReference>
<keyword evidence="8" id="KW-0811">Translocation</keyword>
<dbReference type="GO" id="GO:0030150">
    <property type="term" value="P:protein import into mitochondrial matrix"/>
    <property type="evidence" value="ECO:0007669"/>
    <property type="project" value="TreeGrafter"/>
</dbReference>
<evidence type="ECO:0000256" key="1">
    <source>
        <dbReference type="ARBA" id="ARBA00004448"/>
    </source>
</evidence>
<reference evidence="11 12" key="1">
    <citation type="submission" date="2012-08" db="EMBL/GenBank/DDBJ databases">
        <title>Oryza genome evolution.</title>
        <authorList>
            <person name="Wing R.A."/>
        </authorList>
    </citation>
    <scope>NUCLEOTIDE SEQUENCE</scope>
</reference>
<keyword evidence="5" id="KW-0999">Mitochondrion inner membrane</keyword>
<dbReference type="STRING" id="77586.A0A0D9VVA2"/>
<proteinExistence type="inferred from homology"/>
<dbReference type="PANTHER" id="PTHR10485">
    <property type="entry name" value="MITOCHONDRIAL IMPORT INNER MEMBRANE TRANSLOCASE SUBUNIT TIM-17"/>
    <property type="match status" value="1"/>
</dbReference>
<evidence type="ECO:0000256" key="9">
    <source>
        <dbReference type="ARBA" id="ARBA00023128"/>
    </source>
</evidence>
<evidence type="ECO:0008006" key="13">
    <source>
        <dbReference type="Google" id="ProtNLM"/>
    </source>
</evidence>
<dbReference type="Proteomes" id="UP000032180">
    <property type="component" value="Chromosome 3"/>
</dbReference>
<evidence type="ECO:0000256" key="2">
    <source>
        <dbReference type="ARBA" id="ARBA00008444"/>
    </source>
</evidence>